<dbReference type="NCBIfam" id="TIGR01409">
    <property type="entry name" value="TAT_signal_seq"/>
    <property type="match status" value="1"/>
</dbReference>
<dbReference type="Gene3D" id="2.170.150.20">
    <property type="entry name" value="Peptide methionine sulfoxide reductase"/>
    <property type="match status" value="1"/>
</dbReference>
<dbReference type="EC" id="1.8.4.12" evidence="2"/>
<dbReference type="PANTHER" id="PTHR10173">
    <property type="entry name" value="METHIONINE SULFOXIDE REDUCTASE"/>
    <property type="match status" value="1"/>
</dbReference>
<reference evidence="8" key="1">
    <citation type="journal article" date="2019" name="Int. J. Syst. Evol. Microbiol.">
        <title>The Global Catalogue of Microorganisms (GCM) 10K type strain sequencing project: providing services to taxonomists for standard genome sequencing and annotation.</title>
        <authorList>
            <consortium name="The Broad Institute Genomics Platform"/>
            <consortium name="The Broad Institute Genome Sequencing Center for Infectious Disease"/>
            <person name="Wu L."/>
            <person name="Ma J."/>
        </authorList>
    </citation>
    <scope>NUCLEOTIDE SEQUENCE [LARGE SCALE GENOMIC DNA]</scope>
    <source>
        <strain evidence="8">JCM 16242</strain>
    </source>
</reference>
<dbReference type="SUPFAM" id="SSF51316">
    <property type="entry name" value="Mss4-like"/>
    <property type="match status" value="1"/>
</dbReference>
<dbReference type="InterPro" id="IPR006311">
    <property type="entry name" value="TAT_signal"/>
</dbReference>
<comment type="similarity">
    <text evidence="1">Belongs to the MsrB Met sulfoxide reductase family.</text>
</comment>
<protein>
    <recommendedName>
        <fullName evidence="2">peptide-methionine (R)-S-oxide reductase</fullName>
        <ecNumber evidence="2">1.8.4.12</ecNumber>
    </recommendedName>
</protein>
<dbReference type="EMBL" id="BAAAFO010000003">
    <property type="protein sequence ID" value="GAA0257481.1"/>
    <property type="molecule type" value="Genomic_DNA"/>
</dbReference>
<evidence type="ECO:0000313" key="7">
    <source>
        <dbReference type="EMBL" id="GAA0257481.1"/>
    </source>
</evidence>
<dbReference type="PROSITE" id="PS51318">
    <property type="entry name" value="TAT"/>
    <property type="match status" value="1"/>
</dbReference>
<comment type="catalytic activity">
    <reaction evidence="5">
        <text>L-methionyl-[protein] + [thioredoxin]-disulfide + H2O = L-methionyl-(R)-S-oxide-[protein] + [thioredoxin]-dithiol</text>
        <dbReference type="Rhea" id="RHEA:24164"/>
        <dbReference type="Rhea" id="RHEA-COMP:10698"/>
        <dbReference type="Rhea" id="RHEA-COMP:10700"/>
        <dbReference type="Rhea" id="RHEA-COMP:12313"/>
        <dbReference type="Rhea" id="RHEA-COMP:12314"/>
        <dbReference type="ChEBI" id="CHEBI:15377"/>
        <dbReference type="ChEBI" id="CHEBI:16044"/>
        <dbReference type="ChEBI" id="CHEBI:29950"/>
        <dbReference type="ChEBI" id="CHEBI:45764"/>
        <dbReference type="ChEBI" id="CHEBI:50058"/>
        <dbReference type="EC" id="1.8.4.12"/>
    </reaction>
</comment>
<evidence type="ECO:0000256" key="4">
    <source>
        <dbReference type="ARBA" id="ARBA00023002"/>
    </source>
</evidence>
<dbReference type="Proteomes" id="UP001500657">
    <property type="component" value="Unassembled WGS sequence"/>
</dbReference>
<gene>
    <name evidence="7" type="ORF">GCM10009126_23360</name>
</gene>
<keyword evidence="8" id="KW-1185">Reference proteome</keyword>
<dbReference type="InterPro" id="IPR011057">
    <property type="entry name" value="Mss4-like_sf"/>
</dbReference>
<organism evidence="7 8">
    <name type="scientific">Rhodanobacter caeni</name>
    <dbReference type="NCBI Taxonomy" id="657654"/>
    <lineage>
        <taxon>Bacteria</taxon>
        <taxon>Pseudomonadati</taxon>
        <taxon>Pseudomonadota</taxon>
        <taxon>Gammaproteobacteria</taxon>
        <taxon>Lysobacterales</taxon>
        <taxon>Rhodanobacteraceae</taxon>
        <taxon>Rhodanobacter</taxon>
    </lineage>
</organism>
<keyword evidence="4" id="KW-0560">Oxidoreductase</keyword>
<dbReference type="PROSITE" id="PS51790">
    <property type="entry name" value="MSRB"/>
    <property type="match status" value="1"/>
</dbReference>
<dbReference type="Pfam" id="PF01641">
    <property type="entry name" value="SelR"/>
    <property type="match status" value="1"/>
</dbReference>
<dbReference type="RefSeq" id="WP_343882946.1">
    <property type="nucleotide sequence ID" value="NZ_BAAAFO010000003.1"/>
</dbReference>
<accession>A0ABP3EAG8</accession>
<proteinExistence type="inferred from homology"/>
<evidence type="ECO:0000256" key="3">
    <source>
        <dbReference type="ARBA" id="ARBA00022729"/>
    </source>
</evidence>
<evidence type="ECO:0000256" key="2">
    <source>
        <dbReference type="ARBA" id="ARBA00012499"/>
    </source>
</evidence>
<dbReference type="InterPro" id="IPR019546">
    <property type="entry name" value="TAT_signal_bac_arc"/>
</dbReference>
<feature type="domain" description="MsrB" evidence="6">
    <location>
        <begin position="75"/>
        <end position="197"/>
    </location>
</feature>
<keyword evidence="3" id="KW-0732">Signal</keyword>
<sequence length="199" mass="21576">MSRIDETLAMDRRRFLQAALTGGAALAVGGSLLAPRLFAAANAPVGKPGKVRLEIFSDDGRDLGAREVPRLVLSDAQWRQRLSPQAYGILRQAGTERAFTGAYWNVTTPGLYRCAGCGTALYDAATKFHSGTGWPSFYQPIARTNVTQHDDRQLGMRRTAINCACCDGHLGHVFNDGPRPTGLRYCMNSAALHFIPHAG</sequence>
<evidence type="ECO:0000256" key="5">
    <source>
        <dbReference type="ARBA" id="ARBA00048488"/>
    </source>
</evidence>
<dbReference type="NCBIfam" id="TIGR00357">
    <property type="entry name" value="peptide-methionine (R)-S-oxide reductase MsrB"/>
    <property type="match status" value="1"/>
</dbReference>
<dbReference type="InterPro" id="IPR028427">
    <property type="entry name" value="Met_Sox_Rdtase_MsrB"/>
</dbReference>
<evidence type="ECO:0000256" key="1">
    <source>
        <dbReference type="ARBA" id="ARBA00007174"/>
    </source>
</evidence>
<evidence type="ECO:0000313" key="8">
    <source>
        <dbReference type="Proteomes" id="UP001500657"/>
    </source>
</evidence>
<dbReference type="InterPro" id="IPR002579">
    <property type="entry name" value="Met_Sox_Rdtase_MsrB_dom"/>
</dbReference>
<comment type="caution">
    <text evidence="7">The sequence shown here is derived from an EMBL/GenBank/DDBJ whole genome shotgun (WGS) entry which is preliminary data.</text>
</comment>
<name>A0ABP3EAG8_9GAMM</name>
<dbReference type="PANTHER" id="PTHR10173:SF52">
    <property type="entry name" value="METHIONINE-R-SULFOXIDE REDUCTASE B1"/>
    <property type="match status" value="1"/>
</dbReference>
<evidence type="ECO:0000259" key="6">
    <source>
        <dbReference type="PROSITE" id="PS51790"/>
    </source>
</evidence>